<evidence type="ECO:0000313" key="4">
    <source>
        <dbReference type="EMBL" id="KAL1636989.1"/>
    </source>
</evidence>
<dbReference type="InterPro" id="IPR036770">
    <property type="entry name" value="Ankyrin_rpt-contain_sf"/>
</dbReference>
<evidence type="ECO:0000256" key="1">
    <source>
        <dbReference type="ARBA" id="ARBA00022737"/>
    </source>
</evidence>
<gene>
    <name evidence="4" type="ORF">SLS58_009515</name>
</gene>
<dbReference type="EMBL" id="JAKEKT020000094">
    <property type="protein sequence ID" value="KAL1636989.1"/>
    <property type="molecule type" value="Genomic_DNA"/>
</dbReference>
<keyword evidence="5" id="KW-1185">Reference proteome</keyword>
<proteinExistence type="predicted"/>
<evidence type="ECO:0000256" key="2">
    <source>
        <dbReference type="PROSITE-ProRule" id="PRU00023"/>
    </source>
</evidence>
<dbReference type="Pfam" id="PF12796">
    <property type="entry name" value="Ank_2"/>
    <property type="match status" value="2"/>
</dbReference>
<dbReference type="InterPro" id="IPR056884">
    <property type="entry name" value="NPHP3-like_N"/>
</dbReference>
<feature type="repeat" description="ANK" evidence="2">
    <location>
        <begin position="1005"/>
        <end position="1033"/>
    </location>
</feature>
<dbReference type="SUPFAM" id="SSF52540">
    <property type="entry name" value="P-loop containing nucleoside triphosphate hydrolases"/>
    <property type="match status" value="1"/>
</dbReference>
<comment type="caution">
    <text evidence="4">The sequence shown here is derived from an EMBL/GenBank/DDBJ whole genome shotgun (WGS) entry which is preliminary data.</text>
</comment>
<dbReference type="SUPFAM" id="SSF53474">
    <property type="entry name" value="alpha/beta-Hydrolases"/>
    <property type="match status" value="1"/>
</dbReference>
<reference evidence="4 5" key="1">
    <citation type="journal article" date="2023" name="Plant Dis.">
        <title>First Report of Diplodia intermedia Causing Canker and Dieback Diseases on Apple Trees in Canada.</title>
        <authorList>
            <person name="Ellouze W."/>
            <person name="Ilyukhin E."/>
            <person name="Sulman M."/>
            <person name="Ali S."/>
        </authorList>
    </citation>
    <scope>NUCLEOTIDE SEQUENCE [LARGE SCALE GENOMIC DNA]</scope>
    <source>
        <strain evidence="4 5">M45-28</strain>
    </source>
</reference>
<dbReference type="Gene3D" id="1.25.40.20">
    <property type="entry name" value="Ankyrin repeat-containing domain"/>
    <property type="match status" value="2"/>
</dbReference>
<accession>A0ABR3TCL3</accession>
<keyword evidence="1" id="KW-0677">Repeat</keyword>
<dbReference type="SUPFAM" id="SSF48403">
    <property type="entry name" value="Ankyrin repeat"/>
    <property type="match status" value="1"/>
</dbReference>
<protein>
    <recommendedName>
        <fullName evidence="3">Nephrocystin 3-like N-terminal domain-containing protein</fullName>
    </recommendedName>
</protein>
<sequence>MVSDRHKCFRLRGIPNGFGTVQIQEILALEFSHHGTVQVEIHSLACNPVREQEWVATLGFEDIPASLARQPDYFINIPGSRRQLHLDTHFEGFTPLHASLDDKCVFDVVAIGGLNGHAFGSFKQSGRGHMWLRDDLPLDFEQARVFTYGYDTSPEHDAFQNISDIAETFRKTLATLRRNARQTSLVFIAHSLGGIILKAALNAMVESQDDQDKRNISSLRALFLFGVPNQGMNIESLIAMNPDITNRRIIYALDSQNSATLRTISEKCSRNFKHMVTVNFYETLKSPTALRRKSSRTWRGGMRTWHRVHCLKPKKVHGSHLHYMPFHLAYDDIACLQSLWFPHQDDRQVQATDPTAGTCGWILRNPKFQEWHESRSNLLWILGPPGAGKSTLMKYVFGWKNTRRQDNEIVAAFFVHGRGKSEMQHSLLGLYRALLHQILQQFPKHLTALAQTYKGYEDSRGKHGVAWTWSEQELRRCFFDIITNETPRRPVTVLVDALDEIDSIRPDSLSSPVGGFIAALKEFTNGHRPDHAGAKLRILVSCRYYPVIYDNSGFSILVEKENSQDIGTLIESHQALDDNRGQYKSLKRIIAKRANGIFQWVAVVLNEVTRLHNKGMSLRTIQKAVETVPESLHDLYESLILDGDLHERKQALKLFTWLIFAARPLSLAELRDALAIDAKAEYASFGELSKSKDFRSLTAMEKAVNDLSHGLIQVQTYQCPDHYRFNILWCSRKEPRHNDPVYDGRWQTLQLMHQSVLDYLKKEGLCQLAASIGEAKFSAQWELSRSCIRYLLLGEIVEKPFAFEDAECTGEEFEKDIAIPLAFDFALTEYAHSFWLLHVMKTEEDDVDQRDLLRFPALKGRDGYLPDSCNLRSKQEESPFLVSENDDIFTTFTKYRTLTRQVDNLFRFWDGRGFGMGEQFRRALVQHPYRLTFVELLSLLGVQVAVLYMQELQQESIEWENTTVLLQYALLSRRKETIDWILENMGRHHLQHLLSSDADPSLGLPLTIAVAGGDERHVQWLLNAGADVDARSGDGLWLKPCTALGMAAQQGNTAIVNILLNASADPLKRTSVEGRHYDLGYGIPHLAAAAQGHEDVVELLLEQSYENGSIPQLASMSVGSERLTLLQLCHTEKVMKILFDHGVDPTNVATYGGETLLHTHHRCPTLIRLLLEHGVDPTKRMWNGFCLLDRDVGEFDETYNLMFNWTDSLLRTSPMLVILAYRADEKRRTFGFLRYDQTFRESTVEFFGKALDQSGISLKHDWNKQDLEGCTLLAVAVEQNMPEIVEMLLDSGEVDQNIADNKNVTPLEKAKRNKYHTVTELLQSYQESTPGKGSTEITSIPISRVITPVPSSTEGE</sequence>
<dbReference type="PANTHER" id="PTHR10039:SF5">
    <property type="entry name" value="NACHT DOMAIN-CONTAINING PROTEIN"/>
    <property type="match status" value="1"/>
</dbReference>
<dbReference type="Proteomes" id="UP001521184">
    <property type="component" value="Unassembled WGS sequence"/>
</dbReference>
<evidence type="ECO:0000259" key="3">
    <source>
        <dbReference type="Pfam" id="PF24883"/>
    </source>
</evidence>
<organism evidence="4 5">
    <name type="scientific">Diplodia intermedia</name>
    <dbReference type="NCBI Taxonomy" id="856260"/>
    <lineage>
        <taxon>Eukaryota</taxon>
        <taxon>Fungi</taxon>
        <taxon>Dikarya</taxon>
        <taxon>Ascomycota</taxon>
        <taxon>Pezizomycotina</taxon>
        <taxon>Dothideomycetes</taxon>
        <taxon>Dothideomycetes incertae sedis</taxon>
        <taxon>Botryosphaeriales</taxon>
        <taxon>Botryosphaeriaceae</taxon>
        <taxon>Diplodia</taxon>
    </lineage>
</organism>
<dbReference type="Gene3D" id="3.40.50.1820">
    <property type="entry name" value="alpha/beta hydrolase"/>
    <property type="match status" value="1"/>
</dbReference>
<dbReference type="SMART" id="SM00248">
    <property type="entry name" value="ANK"/>
    <property type="match status" value="5"/>
</dbReference>
<keyword evidence="2" id="KW-0040">ANK repeat</keyword>
<dbReference type="InterPro" id="IPR027417">
    <property type="entry name" value="P-loop_NTPase"/>
</dbReference>
<feature type="domain" description="Nephrocystin 3-like N-terminal" evidence="3">
    <location>
        <begin position="357"/>
        <end position="543"/>
    </location>
</feature>
<dbReference type="InterPro" id="IPR029058">
    <property type="entry name" value="AB_hydrolase_fold"/>
</dbReference>
<dbReference type="InterPro" id="IPR002110">
    <property type="entry name" value="Ankyrin_rpt"/>
</dbReference>
<dbReference type="Gene3D" id="3.40.50.300">
    <property type="entry name" value="P-loop containing nucleotide triphosphate hydrolases"/>
    <property type="match status" value="1"/>
</dbReference>
<evidence type="ECO:0000313" key="5">
    <source>
        <dbReference type="Proteomes" id="UP001521184"/>
    </source>
</evidence>
<dbReference type="PANTHER" id="PTHR10039">
    <property type="entry name" value="AMELOGENIN"/>
    <property type="match status" value="1"/>
</dbReference>
<dbReference type="PROSITE" id="PS50088">
    <property type="entry name" value="ANK_REPEAT"/>
    <property type="match status" value="1"/>
</dbReference>
<dbReference type="Pfam" id="PF24883">
    <property type="entry name" value="NPHP3_N"/>
    <property type="match status" value="1"/>
</dbReference>
<name>A0ABR3TCL3_9PEZI</name>